<dbReference type="InterPro" id="IPR019020">
    <property type="entry name" value="Cyt-c552/DMSO_Rdtase_haem-bd"/>
</dbReference>
<reference evidence="8 9" key="1">
    <citation type="journal article" date="2005" name="DNA Res.">
        <title>Complete genome sequence of the facultative anaerobic magnetotactic bacterium Magnetospirillum sp. strain AMB-1.</title>
        <authorList>
            <person name="Matsunaga T."/>
            <person name="Okamura Y."/>
            <person name="Fukuda Y."/>
            <person name="Wahyudi A.T."/>
            <person name="Murase Y."/>
            <person name="Takeyama H."/>
        </authorList>
    </citation>
    <scope>NUCLEOTIDE SEQUENCE [LARGE SCALE GENOMIC DNA]</scope>
    <source>
        <strain evidence="9">ATCC 700264 / AMB-1</strain>
    </source>
</reference>
<evidence type="ECO:0000256" key="6">
    <source>
        <dbReference type="SAM" id="MobiDB-lite"/>
    </source>
</evidence>
<evidence type="ECO:0000256" key="5">
    <source>
        <dbReference type="ARBA" id="ARBA00023004"/>
    </source>
</evidence>
<dbReference type="GO" id="GO:0020037">
    <property type="term" value="F:heme binding"/>
    <property type="evidence" value="ECO:0007669"/>
    <property type="project" value="InterPro"/>
</dbReference>
<dbReference type="AlphaFoldDB" id="Q2W2V6"/>
<keyword evidence="1" id="KW-0813">Transport</keyword>
<evidence type="ECO:0000259" key="7">
    <source>
        <dbReference type="SMART" id="SM00887"/>
    </source>
</evidence>
<evidence type="ECO:0000256" key="2">
    <source>
        <dbReference type="ARBA" id="ARBA00022617"/>
    </source>
</evidence>
<dbReference type="HOGENOM" id="CLU_1068755_0_0_5"/>
<keyword evidence="9" id="KW-1185">Reference proteome</keyword>
<evidence type="ECO:0000256" key="4">
    <source>
        <dbReference type="ARBA" id="ARBA00022982"/>
    </source>
</evidence>
<protein>
    <submittedName>
        <fullName evidence="8">Cytochrome c-552</fullName>
    </submittedName>
</protein>
<keyword evidence="3" id="KW-0479">Metal-binding</keyword>
<dbReference type="STRING" id="342108.amb3015"/>
<gene>
    <name evidence="8" type="ordered locus">amb3015</name>
</gene>
<evidence type="ECO:0000313" key="8">
    <source>
        <dbReference type="EMBL" id="BAE51819.1"/>
    </source>
</evidence>
<dbReference type="EMBL" id="AP007255">
    <property type="protein sequence ID" value="BAE51819.1"/>
    <property type="molecule type" value="Genomic_DNA"/>
</dbReference>
<name>Q2W2V6_PARM1</name>
<keyword evidence="2" id="KW-0349">Heme</keyword>
<keyword evidence="4" id="KW-0249">Electron transport</keyword>
<proteinExistence type="predicted"/>
<accession>Q2W2V6</accession>
<evidence type="ECO:0000313" key="9">
    <source>
        <dbReference type="Proteomes" id="UP000007058"/>
    </source>
</evidence>
<evidence type="ECO:0000256" key="3">
    <source>
        <dbReference type="ARBA" id="ARBA00022723"/>
    </source>
</evidence>
<keyword evidence="5" id="KW-0408">Iron</keyword>
<feature type="region of interest" description="Disordered" evidence="6">
    <location>
        <begin position="193"/>
        <end position="260"/>
    </location>
</feature>
<dbReference type="SMART" id="SM00887">
    <property type="entry name" value="EB_dh"/>
    <property type="match status" value="1"/>
</dbReference>
<evidence type="ECO:0000256" key="1">
    <source>
        <dbReference type="ARBA" id="ARBA00022448"/>
    </source>
</evidence>
<feature type="domain" description="Cytochrome c-552/DMSO reductase-like haem-binding" evidence="7">
    <location>
        <begin position="36"/>
        <end position="255"/>
    </location>
</feature>
<dbReference type="GO" id="GO:0046872">
    <property type="term" value="F:metal ion binding"/>
    <property type="evidence" value="ECO:0007669"/>
    <property type="project" value="UniProtKB-KW"/>
</dbReference>
<feature type="compositionally biased region" description="Basic residues" evidence="6">
    <location>
        <begin position="233"/>
        <end position="242"/>
    </location>
</feature>
<dbReference type="Proteomes" id="UP000007058">
    <property type="component" value="Chromosome"/>
</dbReference>
<dbReference type="KEGG" id="mag:amb3015"/>
<organism evidence="8 9">
    <name type="scientific">Paramagnetospirillum magneticum (strain ATCC 700264 / AMB-1)</name>
    <name type="common">Magnetospirillum magneticum</name>
    <dbReference type="NCBI Taxonomy" id="342108"/>
    <lineage>
        <taxon>Bacteria</taxon>
        <taxon>Pseudomonadati</taxon>
        <taxon>Pseudomonadota</taxon>
        <taxon>Alphaproteobacteria</taxon>
        <taxon>Rhodospirillales</taxon>
        <taxon>Magnetospirillaceae</taxon>
        <taxon>Paramagnetospirillum</taxon>
    </lineage>
</organism>
<sequence length="260" mass="28329">MTGGRLGDLERIMMRMRLISLTSAVAALLSAAPALAVDWAKVPGREVVLLYPGQTSWEWNLTEADHSAAAKFKAGQNCIECHKNQEKTQGALMVSGKKAEPNAIASFPGHVVVNTRFAYDDQRLYARFEFKEPASPNTKMDAEFATKLAFIFNDAAVPEGVRAGCWASCHEDNASMPAAGGSERTKYLMKSRAKLSRQGGGDLLKIPRGPGQADRDRLHPGMVAGQAESRRQAGGRRRHHLRPPPGTEARPGQRRSDPGR</sequence>